<dbReference type="InterPro" id="IPR007422">
    <property type="entry name" value="Peptidase_Prp"/>
</dbReference>
<evidence type="ECO:0000256" key="2">
    <source>
        <dbReference type="ARBA" id="ARBA00022670"/>
    </source>
</evidence>
<organism evidence="7 8">
    <name type="scientific">Lachnospira intestinalis</name>
    <dbReference type="NCBI Taxonomy" id="3133158"/>
    <lineage>
        <taxon>Bacteria</taxon>
        <taxon>Bacillati</taxon>
        <taxon>Bacillota</taxon>
        <taxon>Clostridia</taxon>
        <taxon>Lachnospirales</taxon>
        <taxon>Lachnospiraceae</taxon>
        <taxon>Lachnospira</taxon>
    </lineage>
</organism>
<accession>A0ABV1H9P3</accession>
<sequence>MTHAVIFEKSGSHEIVGFQTEGHAGYADAGSDIVCAAISVLVINTINSVEQFTDSDCTVTQDEENAGIYFRVNSSKNPKELQVLLQSLVLGLSGVAEGNADYLSITFKEV</sequence>
<evidence type="ECO:0000313" key="7">
    <source>
        <dbReference type="EMBL" id="MEQ2556210.1"/>
    </source>
</evidence>
<evidence type="ECO:0000256" key="6">
    <source>
        <dbReference type="ARBA" id="ARBA00044538"/>
    </source>
</evidence>
<keyword evidence="4" id="KW-0788">Thiol protease</keyword>
<dbReference type="Gene3D" id="3.30.70.1490">
    <property type="entry name" value="Cysteine protease Prp"/>
    <property type="match status" value="1"/>
</dbReference>
<gene>
    <name evidence="7" type="ORF">WMO37_14555</name>
</gene>
<name>A0ABV1H9P3_9FIRM</name>
<dbReference type="CDD" id="cd16332">
    <property type="entry name" value="Prp-like"/>
    <property type="match status" value="1"/>
</dbReference>
<keyword evidence="2 7" id="KW-0645">Protease</keyword>
<dbReference type="SUPFAM" id="SSF118010">
    <property type="entry name" value="TM1457-like"/>
    <property type="match status" value="1"/>
</dbReference>
<comment type="caution">
    <text evidence="7">The sequence shown here is derived from an EMBL/GenBank/DDBJ whole genome shotgun (WGS) entry which is preliminary data.</text>
</comment>
<evidence type="ECO:0000256" key="1">
    <source>
        <dbReference type="ARBA" id="ARBA00022517"/>
    </source>
</evidence>
<dbReference type="EMBL" id="JBBMFS010000020">
    <property type="protein sequence ID" value="MEQ2556210.1"/>
    <property type="molecule type" value="Genomic_DNA"/>
</dbReference>
<dbReference type="InterPro" id="IPR036764">
    <property type="entry name" value="Peptidase_Prp_sf"/>
</dbReference>
<dbReference type="GO" id="GO:0006508">
    <property type="term" value="P:proteolysis"/>
    <property type="evidence" value="ECO:0007669"/>
    <property type="project" value="UniProtKB-KW"/>
</dbReference>
<keyword evidence="1" id="KW-0690">Ribosome biogenesis</keyword>
<evidence type="ECO:0000256" key="5">
    <source>
        <dbReference type="ARBA" id="ARBA00044503"/>
    </source>
</evidence>
<evidence type="ECO:0000313" key="8">
    <source>
        <dbReference type="Proteomes" id="UP001546774"/>
    </source>
</evidence>
<dbReference type="GO" id="GO:0008233">
    <property type="term" value="F:peptidase activity"/>
    <property type="evidence" value="ECO:0007669"/>
    <property type="project" value="UniProtKB-KW"/>
</dbReference>
<dbReference type="Pfam" id="PF04327">
    <property type="entry name" value="Peptidase_Prp"/>
    <property type="match status" value="1"/>
</dbReference>
<evidence type="ECO:0000256" key="3">
    <source>
        <dbReference type="ARBA" id="ARBA00022801"/>
    </source>
</evidence>
<dbReference type="PANTHER" id="PTHR39178:SF1">
    <property type="entry name" value="RIBOSOMAL-PROCESSING CYSTEINE PROTEASE PRP"/>
    <property type="match status" value="1"/>
</dbReference>
<comment type="similarity">
    <text evidence="5">Belongs to the Prp family.</text>
</comment>
<keyword evidence="3" id="KW-0378">Hydrolase</keyword>
<reference evidence="7" key="1">
    <citation type="submission" date="2024-03" db="EMBL/GenBank/DDBJ databases">
        <title>Human intestinal bacterial collection.</title>
        <authorList>
            <person name="Pauvert C."/>
            <person name="Hitch T.C.A."/>
            <person name="Clavel T."/>
        </authorList>
    </citation>
    <scope>NUCLEOTIDE SEQUENCE [LARGE SCALE GENOMIC DNA]</scope>
    <source>
        <strain evidence="7">CLA-AA-H89B</strain>
    </source>
</reference>
<proteinExistence type="inferred from homology"/>
<evidence type="ECO:0000256" key="4">
    <source>
        <dbReference type="ARBA" id="ARBA00022807"/>
    </source>
</evidence>
<keyword evidence="8" id="KW-1185">Reference proteome</keyword>
<protein>
    <recommendedName>
        <fullName evidence="6">Ribosomal processing cysteine protease Prp</fullName>
    </recommendedName>
</protein>
<dbReference type="PANTHER" id="PTHR39178">
    <property type="entry name" value="HYPOTHETICAL RIBOSOME-ASSOCIATED PROTEIN"/>
    <property type="match status" value="1"/>
</dbReference>
<dbReference type="Proteomes" id="UP001546774">
    <property type="component" value="Unassembled WGS sequence"/>
</dbReference>